<dbReference type="Gene3D" id="1.25.40.340">
    <property type="match status" value="1"/>
</dbReference>
<dbReference type="NCBIfam" id="TIGR03599">
    <property type="entry name" value="YloV"/>
    <property type="match status" value="1"/>
</dbReference>
<dbReference type="EMBL" id="JBHTGQ010000002">
    <property type="protein sequence ID" value="MFC7748763.1"/>
    <property type="molecule type" value="Genomic_DNA"/>
</dbReference>
<dbReference type="Pfam" id="PF02734">
    <property type="entry name" value="Dak2"/>
    <property type="match status" value="1"/>
</dbReference>
<dbReference type="PANTHER" id="PTHR33434:SF4">
    <property type="entry name" value="PHOSPHATASE PROTEIN"/>
    <property type="match status" value="1"/>
</dbReference>
<dbReference type="SMART" id="SM01121">
    <property type="entry name" value="Dak1_2"/>
    <property type="match status" value="1"/>
</dbReference>
<dbReference type="InterPro" id="IPR004007">
    <property type="entry name" value="DhaL_dom"/>
</dbReference>
<evidence type="ECO:0000313" key="2">
    <source>
        <dbReference type="EMBL" id="MFC7748763.1"/>
    </source>
</evidence>
<proteinExistence type="predicted"/>
<dbReference type="InterPro" id="IPR036117">
    <property type="entry name" value="DhaL_dom_sf"/>
</dbReference>
<reference evidence="3" key="1">
    <citation type="journal article" date="2019" name="Int. J. Syst. Evol. Microbiol.">
        <title>The Global Catalogue of Microorganisms (GCM) 10K type strain sequencing project: providing services to taxonomists for standard genome sequencing and annotation.</title>
        <authorList>
            <consortium name="The Broad Institute Genomics Platform"/>
            <consortium name="The Broad Institute Genome Sequencing Center for Infectious Disease"/>
            <person name="Wu L."/>
            <person name="Ma J."/>
        </authorList>
    </citation>
    <scope>NUCLEOTIDE SEQUENCE [LARGE SCALE GENOMIC DNA]</scope>
    <source>
        <strain evidence="3">JCM 18657</strain>
    </source>
</reference>
<organism evidence="2 3">
    <name type="scientific">Paenibacillus thermoaerophilus</name>
    <dbReference type="NCBI Taxonomy" id="1215385"/>
    <lineage>
        <taxon>Bacteria</taxon>
        <taxon>Bacillati</taxon>
        <taxon>Bacillota</taxon>
        <taxon>Bacilli</taxon>
        <taxon>Bacillales</taxon>
        <taxon>Paenibacillaceae</taxon>
        <taxon>Paenibacillus</taxon>
    </lineage>
</organism>
<feature type="domain" description="DhaL" evidence="1">
    <location>
        <begin position="9"/>
        <end position="201"/>
    </location>
</feature>
<dbReference type="Pfam" id="PF13684">
    <property type="entry name" value="FakA-like_C"/>
    <property type="match status" value="1"/>
</dbReference>
<name>A0ABW2UZT6_9BACL</name>
<dbReference type="PROSITE" id="PS51480">
    <property type="entry name" value="DHAL"/>
    <property type="match status" value="1"/>
</dbReference>
<dbReference type="InterPro" id="IPR033470">
    <property type="entry name" value="FakA-like_C"/>
</dbReference>
<dbReference type="InterPro" id="IPR019986">
    <property type="entry name" value="YloV-like"/>
</dbReference>
<dbReference type="SUPFAM" id="SSF101473">
    <property type="entry name" value="DhaL-like"/>
    <property type="match status" value="1"/>
</dbReference>
<accession>A0ABW2UZT6</accession>
<evidence type="ECO:0000313" key="3">
    <source>
        <dbReference type="Proteomes" id="UP001596528"/>
    </source>
</evidence>
<dbReference type="RefSeq" id="WP_138787800.1">
    <property type="nucleotide sequence ID" value="NZ_JBHTGQ010000002.1"/>
</dbReference>
<dbReference type="InterPro" id="IPR048394">
    <property type="entry name" value="FakA-like_M"/>
</dbReference>
<dbReference type="Pfam" id="PF21645">
    <property type="entry name" value="FakA-like_M"/>
    <property type="match status" value="1"/>
</dbReference>
<keyword evidence="3" id="KW-1185">Reference proteome</keyword>
<dbReference type="InterPro" id="IPR050270">
    <property type="entry name" value="DegV_domain_contain"/>
</dbReference>
<comment type="caution">
    <text evidence="2">The sequence shown here is derived from an EMBL/GenBank/DDBJ whole genome shotgun (WGS) entry which is preliminary data.</text>
</comment>
<dbReference type="Proteomes" id="UP001596528">
    <property type="component" value="Unassembled WGS sequence"/>
</dbReference>
<dbReference type="SMART" id="SM01120">
    <property type="entry name" value="Dak2"/>
    <property type="match status" value="1"/>
</dbReference>
<dbReference type="PANTHER" id="PTHR33434">
    <property type="entry name" value="DEGV DOMAIN-CONTAINING PROTEIN DR_1986-RELATED"/>
    <property type="match status" value="1"/>
</dbReference>
<gene>
    <name evidence="2" type="ORF">ACFQWB_02230</name>
</gene>
<protein>
    <submittedName>
        <fullName evidence="2">DAK2 domain-containing protein</fullName>
    </submittedName>
</protein>
<sequence length="576" mass="61766">MSKRLISGTDFIQMVLRASSALTSRVKEVNALNVFPVPDGDTGTNMNMTWNSGVEELKKRSSEHLGKCAEALAKGLMLGARGNSGVILSQLFRGFSKAVAELAEANAQQLAAALQQGVDTAYKAVMKPVEGTILTVARETAKHAVSSARWKPDLGEFFQEVVSKAREALSRTPDLLPVLKQVGVVDAGGRGLVILYEAFQETLTDAGEWTAPPMEAYVVADEAPASADAGGHAPAQAHLATEEIKFGYCTEFMVRLTPVPGAPGNRRPFREAEFRSRLSEFGDSLLVVADEEFVKVHVHAEEPGKVLSLGLEYGALDRIKIENMRLQHTHLLDEANREAAAAVRTAAQPDTAPQAARKRFGIVAVSVGSGLKDIFSSVGVDVVLSGGQTMNPSTEDIVQAARKTGAETVFVLPNNSNIIMAARQAAELLDDQRLVVVPTRTIPQGMAALVVFNPEESAEFNAEEMARAAAGVRSGQVTKAVRDTELDGLTVREGAYIGIADSKLVAAEDDLIVCCLKLVSRMLDDDREILTVLTGEDADPATTERLIAAITEEHPDVELELHDGGQPLYPYLFAAE</sequence>
<evidence type="ECO:0000259" key="1">
    <source>
        <dbReference type="PROSITE" id="PS51480"/>
    </source>
</evidence>